<evidence type="ECO:0000313" key="2">
    <source>
        <dbReference type="Ensembl" id="ENSVKKP00000014374.1"/>
    </source>
</evidence>
<dbReference type="Proteomes" id="UP000694545">
    <property type="component" value="Unplaced"/>
</dbReference>
<name>A0A8D2KYZ8_VARKO</name>
<organism evidence="2 3">
    <name type="scientific">Varanus komodoensis</name>
    <name type="common">Komodo dragon</name>
    <dbReference type="NCBI Taxonomy" id="61221"/>
    <lineage>
        <taxon>Eukaryota</taxon>
        <taxon>Metazoa</taxon>
        <taxon>Chordata</taxon>
        <taxon>Craniata</taxon>
        <taxon>Vertebrata</taxon>
        <taxon>Euteleostomi</taxon>
        <taxon>Lepidosauria</taxon>
        <taxon>Squamata</taxon>
        <taxon>Bifurcata</taxon>
        <taxon>Unidentata</taxon>
        <taxon>Episquamata</taxon>
        <taxon>Toxicofera</taxon>
        <taxon>Anguimorpha</taxon>
        <taxon>Paleoanguimorpha</taxon>
        <taxon>Varanoidea</taxon>
        <taxon>Varanidae</taxon>
        <taxon>Varanus</taxon>
    </lineage>
</organism>
<dbReference type="AlphaFoldDB" id="A0A8D2KYZ8"/>
<dbReference type="SMART" id="SM00217">
    <property type="entry name" value="WAP"/>
    <property type="match status" value="1"/>
</dbReference>
<protein>
    <recommendedName>
        <fullName evidence="1">WAP domain-containing protein</fullName>
    </recommendedName>
</protein>
<dbReference type="Pfam" id="PF00095">
    <property type="entry name" value="WAP"/>
    <property type="match status" value="1"/>
</dbReference>
<keyword evidence="3" id="KW-1185">Reference proteome</keyword>
<dbReference type="Gene3D" id="4.10.75.10">
    <property type="entry name" value="Elafin-like"/>
    <property type="match status" value="1"/>
</dbReference>
<dbReference type="GO" id="GO:0005576">
    <property type="term" value="C:extracellular region"/>
    <property type="evidence" value="ECO:0007669"/>
    <property type="project" value="InterPro"/>
</dbReference>
<reference evidence="2" key="2">
    <citation type="submission" date="2025-09" db="UniProtKB">
        <authorList>
            <consortium name="Ensembl"/>
        </authorList>
    </citation>
    <scope>IDENTIFICATION</scope>
</reference>
<proteinExistence type="predicted"/>
<dbReference type="PROSITE" id="PS51390">
    <property type="entry name" value="WAP"/>
    <property type="match status" value="1"/>
</dbReference>
<dbReference type="GO" id="GO:0030414">
    <property type="term" value="F:peptidase inhibitor activity"/>
    <property type="evidence" value="ECO:0007669"/>
    <property type="project" value="InterPro"/>
</dbReference>
<dbReference type="SUPFAM" id="SSF57256">
    <property type="entry name" value="Elafin-like"/>
    <property type="match status" value="1"/>
</dbReference>
<evidence type="ECO:0000313" key="3">
    <source>
        <dbReference type="Proteomes" id="UP000694545"/>
    </source>
</evidence>
<dbReference type="InterPro" id="IPR036645">
    <property type="entry name" value="Elafin-like_sf"/>
</dbReference>
<dbReference type="InterPro" id="IPR008197">
    <property type="entry name" value="WAP_dom"/>
</dbReference>
<sequence>MPAVLLQGRVWTPLGTAVPRAHPPWGSRVCRPLWPAPLCPAAPELAPRGGVTGGLRGGLLTTPLPPSLPPSAAALHCLDDTWCGPGEKCCKGGRAPPHAAPCAPRCADDRSCPAGRKCCFSGCGLECVRPVAERPLLNFLSHSASSWAT</sequence>
<accession>A0A8D2KYZ8</accession>
<dbReference type="Ensembl" id="ENSVKKT00000014723.1">
    <property type="protein sequence ID" value="ENSVKKP00000014374.1"/>
    <property type="gene ID" value="ENSVKKG00000009891.1"/>
</dbReference>
<feature type="domain" description="WAP" evidence="1">
    <location>
        <begin position="88"/>
        <end position="131"/>
    </location>
</feature>
<reference evidence="2" key="1">
    <citation type="submission" date="2025-08" db="UniProtKB">
        <authorList>
            <consortium name="Ensembl"/>
        </authorList>
    </citation>
    <scope>IDENTIFICATION</scope>
</reference>
<evidence type="ECO:0000259" key="1">
    <source>
        <dbReference type="PROSITE" id="PS51390"/>
    </source>
</evidence>